<sequence length="183" mass="20485">MKTGPFHGFPLLPAASKLCLLAQLTHKGIAQMLHVGDIIRQTYANALGLNTRVPISTLRTTPLNTSEGVTNPTPGSQYTIDDVVIYSTRYRRTFQSAMALLFGVLPAEKWLALQIQESHSLSYCFSDAGERPGKASRHRRDSTTRYQLLSTNFARRICSSGWPRPSELSSCDIFIFTCIFHYQ</sequence>
<proteinExistence type="predicted"/>
<feature type="chain" id="PRO_5001783937" evidence="1">
    <location>
        <begin position="31"/>
        <end position="183"/>
    </location>
</feature>
<accession>A0A084VQ02</accession>
<protein>
    <submittedName>
        <fullName evidence="2">AGAP010170-PA-like protein</fullName>
    </submittedName>
</protein>
<dbReference type="Pfam" id="PF00328">
    <property type="entry name" value="His_Phos_2"/>
    <property type="match status" value="1"/>
</dbReference>
<dbReference type="InterPro" id="IPR000560">
    <property type="entry name" value="His_Pase_clade-2"/>
</dbReference>
<dbReference type="VEuPathDB" id="VectorBase:ASIS008920"/>
<dbReference type="VEuPathDB" id="VectorBase:ASIC007505"/>
<dbReference type="EMBL" id="KE525002">
    <property type="protein sequence ID" value="KFB40046.1"/>
    <property type="molecule type" value="Genomic_DNA"/>
</dbReference>
<reference evidence="3" key="2">
    <citation type="submission" date="2020-05" db="UniProtKB">
        <authorList>
            <consortium name="EnsemblMetazoa"/>
        </authorList>
    </citation>
    <scope>IDENTIFICATION</scope>
</reference>
<dbReference type="InterPro" id="IPR029033">
    <property type="entry name" value="His_PPase_superfam"/>
</dbReference>
<name>A0A084VQ02_ANOSI</name>
<gene>
    <name evidence="2" type="ORF">ZHAS_00007505</name>
</gene>
<dbReference type="SUPFAM" id="SSF53254">
    <property type="entry name" value="Phosphoglycerate mutase-like"/>
    <property type="match status" value="1"/>
</dbReference>
<dbReference type="STRING" id="74873.A0A084VQ02"/>
<organism evidence="2">
    <name type="scientific">Anopheles sinensis</name>
    <name type="common">Mosquito</name>
    <dbReference type="NCBI Taxonomy" id="74873"/>
    <lineage>
        <taxon>Eukaryota</taxon>
        <taxon>Metazoa</taxon>
        <taxon>Ecdysozoa</taxon>
        <taxon>Arthropoda</taxon>
        <taxon>Hexapoda</taxon>
        <taxon>Insecta</taxon>
        <taxon>Pterygota</taxon>
        <taxon>Neoptera</taxon>
        <taxon>Endopterygota</taxon>
        <taxon>Diptera</taxon>
        <taxon>Nematocera</taxon>
        <taxon>Culicoidea</taxon>
        <taxon>Culicidae</taxon>
        <taxon>Anophelinae</taxon>
        <taxon>Anopheles</taxon>
    </lineage>
</organism>
<reference evidence="2 4" key="1">
    <citation type="journal article" date="2014" name="BMC Genomics">
        <title>Genome sequence of Anopheles sinensis provides insight into genetics basis of mosquito competence for malaria parasites.</title>
        <authorList>
            <person name="Zhou D."/>
            <person name="Zhang D."/>
            <person name="Ding G."/>
            <person name="Shi L."/>
            <person name="Hou Q."/>
            <person name="Ye Y."/>
            <person name="Xu Y."/>
            <person name="Zhou H."/>
            <person name="Xiong C."/>
            <person name="Li S."/>
            <person name="Yu J."/>
            <person name="Hong S."/>
            <person name="Yu X."/>
            <person name="Zou P."/>
            <person name="Chen C."/>
            <person name="Chang X."/>
            <person name="Wang W."/>
            <person name="Lv Y."/>
            <person name="Sun Y."/>
            <person name="Ma L."/>
            <person name="Shen B."/>
            <person name="Zhu C."/>
        </authorList>
    </citation>
    <scope>NUCLEOTIDE SEQUENCE [LARGE SCALE GENOMIC DNA]</scope>
</reference>
<dbReference type="EMBL" id="ATLV01015102">
    <property type="status" value="NOT_ANNOTATED_CDS"/>
    <property type="molecule type" value="Genomic_DNA"/>
</dbReference>
<dbReference type="Proteomes" id="UP000030765">
    <property type="component" value="Unassembled WGS sequence"/>
</dbReference>
<dbReference type="OrthoDB" id="10262962at2759"/>
<dbReference type="EnsemblMetazoa" id="ASIC007505-RA">
    <property type="protein sequence ID" value="ASIC007505-PA"/>
    <property type="gene ID" value="ASIC007505"/>
</dbReference>
<dbReference type="GO" id="GO:0016791">
    <property type="term" value="F:phosphatase activity"/>
    <property type="evidence" value="ECO:0007669"/>
    <property type="project" value="UniProtKB-ARBA"/>
</dbReference>
<dbReference type="Gene3D" id="3.40.50.1240">
    <property type="entry name" value="Phosphoglycerate mutase-like"/>
    <property type="match status" value="1"/>
</dbReference>
<keyword evidence="1" id="KW-0732">Signal</keyword>
<keyword evidence="4" id="KW-1185">Reference proteome</keyword>
<evidence type="ECO:0000256" key="1">
    <source>
        <dbReference type="SAM" id="SignalP"/>
    </source>
</evidence>
<evidence type="ECO:0000313" key="3">
    <source>
        <dbReference type="EnsemblMetazoa" id="ASIC007505-PA"/>
    </source>
</evidence>
<dbReference type="AlphaFoldDB" id="A0A084VQ02"/>
<feature type="signal peptide" evidence="1">
    <location>
        <begin position="1"/>
        <end position="30"/>
    </location>
</feature>
<evidence type="ECO:0000313" key="4">
    <source>
        <dbReference type="Proteomes" id="UP000030765"/>
    </source>
</evidence>
<evidence type="ECO:0000313" key="2">
    <source>
        <dbReference type="EMBL" id="KFB40046.1"/>
    </source>
</evidence>